<feature type="region of interest" description="Disordered" evidence="1">
    <location>
        <begin position="119"/>
        <end position="139"/>
    </location>
</feature>
<name>A0A699JJS3_TANCI</name>
<evidence type="ECO:0008006" key="3">
    <source>
        <dbReference type="Google" id="ProtNLM"/>
    </source>
</evidence>
<evidence type="ECO:0000256" key="1">
    <source>
        <dbReference type="SAM" id="MobiDB-lite"/>
    </source>
</evidence>
<dbReference type="EMBL" id="BKCJ010415736">
    <property type="protein sequence ID" value="GFA38996.1"/>
    <property type="molecule type" value="Genomic_DNA"/>
</dbReference>
<accession>A0A699JJS3</accession>
<feature type="non-terminal residue" evidence="2">
    <location>
        <position position="1"/>
    </location>
</feature>
<reference evidence="2" key="1">
    <citation type="journal article" date="2019" name="Sci. Rep.">
        <title>Draft genome of Tanacetum cinerariifolium, the natural source of mosquito coil.</title>
        <authorList>
            <person name="Yamashiro T."/>
            <person name="Shiraishi A."/>
            <person name="Satake H."/>
            <person name="Nakayama K."/>
        </authorList>
    </citation>
    <scope>NUCLEOTIDE SEQUENCE</scope>
</reference>
<protein>
    <recommendedName>
        <fullName evidence="3">Zinc knuckle CX2CX4HX4C</fullName>
    </recommendedName>
</protein>
<gene>
    <name evidence="2" type="ORF">Tci_610968</name>
</gene>
<sequence>VVLPESLTIGVPLIENTGFTIETVTIEYEWKPPRCDLCKIFGHIHNHFPKKVSISPIVATSNVVTLTAATSNVVTPTVKKTNDGFQIVEKRKKGKSKSINGGQFGGPSVKQNVMYEPKATTSVPKKGTTNVDESNEGVENVYDESDNLFQNTKIDESSPSFTAVVG</sequence>
<organism evidence="2">
    <name type="scientific">Tanacetum cinerariifolium</name>
    <name type="common">Dalmatian daisy</name>
    <name type="synonym">Chrysanthemum cinerariifolium</name>
    <dbReference type="NCBI Taxonomy" id="118510"/>
    <lineage>
        <taxon>Eukaryota</taxon>
        <taxon>Viridiplantae</taxon>
        <taxon>Streptophyta</taxon>
        <taxon>Embryophyta</taxon>
        <taxon>Tracheophyta</taxon>
        <taxon>Spermatophyta</taxon>
        <taxon>Magnoliopsida</taxon>
        <taxon>eudicotyledons</taxon>
        <taxon>Gunneridae</taxon>
        <taxon>Pentapetalae</taxon>
        <taxon>asterids</taxon>
        <taxon>campanulids</taxon>
        <taxon>Asterales</taxon>
        <taxon>Asteraceae</taxon>
        <taxon>Asteroideae</taxon>
        <taxon>Anthemideae</taxon>
        <taxon>Anthemidinae</taxon>
        <taxon>Tanacetum</taxon>
    </lineage>
</organism>
<proteinExistence type="predicted"/>
<dbReference type="AlphaFoldDB" id="A0A699JJS3"/>
<feature type="compositionally biased region" description="Polar residues" evidence="1">
    <location>
        <begin position="119"/>
        <end position="132"/>
    </location>
</feature>
<comment type="caution">
    <text evidence="2">The sequence shown here is derived from an EMBL/GenBank/DDBJ whole genome shotgun (WGS) entry which is preliminary data.</text>
</comment>
<evidence type="ECO:0000313" key="2">
    <source>
        <dbReference type="EMBL" id="GFA38996.1"/>
    </source>
</evidence>
<feature type="region of interest" description="Disordered" evidence="1">
    <location>
        <begin position="91"/>
        <end position="110"/>
    </location>
</feature>